<dbReference type="CDD" id="cd08589">
    <property type="entry name" value="PI-PLCc_SaPLC1_like"/>
    <property type="match status" value="1"/>
</dbReference>
<reference evidence="2 3" key="1">
    <citation type="submission" date="2021-03" db="EMBL/GenBank/DDBJ databases">
        <title>Aliifodinibius sp. nov., a new bacterium isolated from saline soil.</title>
        <authorList>
            <person name="Galisteo C."/>
            <person name="De La Haba R."/>
            <person name="Sanchez-Porro C."/>
            <person name="Ventosa A."/>
        </authorList>
    </citation>
    <scope>NUCLEOTIDE SEQUENCE [LARGE SCALE GENOMIC DNA]</scope>
    <source>
        <strain evidence="2 3">1BSP15-2V2</strain>
    </source>
</reference>
<keyword evidence="3" id="KW-1185">Reference proteome</keyword>
<dbReference type="Pfam" id="PF16670">
    <property type="entry name" value="PI-PLC-C1"/>
    <property type="match status" value="1"/>
</dbReference>
<organism evidence="2 3">
    <name type="scientific">Fodinibius salsisoli</name>
    <dbReference type="NCBI Taxonomy" id="2820877"/>
    <lineage>
        <taxon>Bacteria</taxon>
        <taxon>Pseudomonadati</taxon>
        <taxon>Balneolota</taxon>
        <taxon>Balneolia</taxon>
        <taxon>Balneolales</taxon>
        <taxon>Balneolaceae</taxon>
        <taxon>Fodinibius</taxon>
    </lineage>
</organism>
<gene>
    <name evidence="2" type="ORF">J6I44_06215</name>
</gene>
<feature type="signal peptide" evidence="1">
    <location>
        <begin position="1"/>
        <end position="24"/>
    </location>
</feature>
<dbReference type="EMBL" id="JAGGJA010000003">
    <property type="protein sequence ID" value="MCW9706439.1"/>
    <property type="molecule type" value="Genomic_DNA"/>
</dbReference>
<dbReference type="InterPro" id="IPR032075">
    <property type="entry name" value="PI-PLC-C1"/>
</dbReference>
<dbReference type="SUPFAM" id="SSF51695">
    <property type="entry name" value="PLC-like phosphodiesterases"/>
    <property type="match status" value="1"/>
</dbReference>
<evidence type="ECO:0000313" key="2">
    <source>
        <dbReference type="EMBL" id="MCW9706439.1"/>
    </source>
</evidence>
<name>A0ABT3PKJ8_9BACT</name>
<evidence type="ECO:0000313" key="3">
    <source>
        <dbReference type="Proteomes" id="UP001207918"/>
    </source>
</evidence>
<accession>A0ABT3PKJ8</accession>
<proteinExistence type="predicted"/>
<dbReference type="Gene3D" id="3.20.20.190">
    <property type="entry name" value="Phosphatidylinositol (PI) phosphodiesterase"/>
    <property type="match status" value="1"/>
</dbReference>
<dbReference type="RefSeq" id="WP_265765145.1">
    <property type="nucleotide sequence ID" value="NZ_JAGGJA010000003.1"/>
</dbReference>
<dbReference type="Proteomes" id="UP001207918">
    <property type="component" value="Unassembled WGS sequence"/>
</dbReference>
<comment type="caution">
    <text evidence="2">The sequence shown here is derived from an EMBL/GenBank/DDBJ whole genome shotgun (WGS) entry which is preliminary data.</text>
</comment>
<dbReference type="InterPro" id="IPR017946">
    <property type="entry name" value="PLC-like_Pdiesterase_TIM-brl"/>
</dbReference>
<keyword evidence="1" id="KW-0732">Signal</keyword>
<evidence type="ECO:0000256" key="1">
    <source>
        <dbReference type="SAM" id="SignalP"/>
    </source>
</evidence>
<protein>
    <submittedName>
        <fullName evidence="2">Phosphatidylinositol-specific phospholipase C1-like protein</fullName>
    </submittedName>
</protein>
<feature type="chain" id="PRO_5046585982" evidence="1">
    <location>
        <begin position="25"/>
        <end position="391"/>
    </location>
</feature>
<sequence length="391" mass="43045">MFRLLPFFCSLLLLASIFVGTTAAQQTASPKCEDITKANVDDCLRLNQIQLLGTHNSYHQAPTAETVALFNGKRPGWAKNLQYTHHPLKEQLERLGIRQFELDIFADPQGGLFAEPLGAIQTGDKAYLRKEEMMRPGFKVLHVPDVDYRSQCLTLTACLSEINDWSSGHPNHLPIMVLLEVKDKGVAGQFSSGNHSFVKPVPVNASNIKEIDKEIWQAFSSDQVMTPDEVRGRFASLEEAILTEGWPTLAESRGKVLFALDNTGKVKKAYLADRPNLEGGALFVSSEPGHPTAGFIKMNDVLSDRQSIKERAAAGYIIRTRADIPLEEARTGDTTRRDAALQSGAQFISTDFPEVSSFGSDYKVTLPGATGSGRCNPVSAPKDCRHHFITE</sequence>